<feature type="domain" description="DUF8212" evidence="2">
    <location>
        <begin position="219"/>
        <end position="254"/>
    </location>
</feature>
<reference evidence="3" key="1">
    <citation type="submission" date="2019-11" db="EMBL/GenBank/DDBJ databases">
        <title>Bipolaris sorokiniana Genome sequencing.</title>
        <authorList>
            <person name="Wang H."/>
        </authorList>
    </citation>
    <scope>NUCLEOTIDE SEQUENCE</scope>
</reference>
<organism evidence="3 4">
    <name type="scientific">Cochliobolus sativus</name>
    <name type="common">Common root rot and spot blotch fungus</name>
    <name type="synonym">Bipolaris sorokiniana</name>
    <dbReference type="NCBI Taxonomy" id="45130"/>
    <lineage>
        <taxon>Eukaryota</taxon>
        <taxon>Fungi</taxon>
        <taxon>Dikarya</taxon>
        <taxon>Ascomycota</taxon>
        <taxon>Pezizomycotina</taxon>
        <taxon>Dothideomycetes</taxon>
        <taxon>Pleosporomycetidae</taxon>
        <taxon>Pleosporales</taxon>
        <taxon>Pleosporineae</taxon>
        <taxon>Pleosporaceae</taxon>
        <taxon>Bipolaris</taxon>
    </lineage>
</organism>
<name>A0A8H6E0E7_COCSA</name>
<evidence type="ECO:0000313" key="4">
    <source>
        <dbReference type="Proteomes" id="UP000624244"/>
    </source>
</evidence>
<dbReference type="Proteomes" id="UP000624244">
    <property type="component" value="Unassembled WGS sequence"/>
</dbReference>
<proteinExistence type="predicted"/>
<dbReference type="InterPro" id="IPR058525">
    <property type="entry name" value="DUF8212"/>
</dbReference>
<evidence type="ECO:0000313" key="3">
    <source>
        <dbReference type="EMBL" id="KAF5854223.1"/>
    </source>
</evidence>
<dbReference type="EMBL" id="WNKQ01000001">
    <property type="protein sequence ID" value="KAF5854223.1"/>
    <property type="molecule type" value="Genomic_DNA"/>
</dbReference>
<gene>
    <name evidence="3" type="ORF">GGP41_007016</name>
</gene>
<evidence type="ECO:0008006" key="5">
    <source>
        <dbReference type="Google" id="ProtNLM"/>
    </source>
</evidence>
<evidence type="ECO:0000259" key="1">
    <source>
        <dbReference type="Pfam" id="PF06985"/>
    </source>
</evidence>
<accession>A0A8H6E0E7</accession>
<sequence length="556" mass="63458">MRLINTSTYNFEEFIGRDIPPYAILSHTWETEEITYQDYANDACQHFKGFAKVMKTLEIAEASGIRYAWVDTCCIDKRSSAELTEAINSMYLWYQRSEVCYAFLSDLEADADLQADMPHCRWFTRGWTLQEFVAPRTVYFYDCDWQYRGSKESLSTILCQISGIERDILLHQRSLRSICVAQKMSWASSRHTTRIEDAAYSLLGLFGVNMPLLYGEEERAFLRLQEEIIKSSPDLSILAWADSTNQGIREHSSELHCGVLAKSPAQFSTAGSMCGSLGVDSVSESSVTNRGIRLFNSLCIIKDSIIMRSTYIMPLYCKSASGAELGIRLEKVGDEMFLRNDPCNIVEYKMSSYIIPHRYIHLATRVPYSLSVDNESDQYVSGKSLTSLRTQVLALEFPDFVGIFDHWGIFNHCNGTFFETSERPREWVALRFSVYLNPSVVGTDGIETRAPENTTINCMLFIIGWTSNAENHIRHYLVNVAECAGTVAEVQRILILRKYDDSLAQNVLDHFLPNSSSINLHVPGSNRIHRIYIEYTRVVDTAIYSRPFWKLKINSV</sequence>
<dbReference type="AlphaFoldDB" id="A0A8H6E0E7"/>
<dbReference type="InterPro" id="IPR010730">
    <property type="entry name" value="HET"/>
</dbReference>
<comment type="caution">
    <text evidence="3">The sequence shown here is derived from an EMBL/GenBank/DDBJ whole genome shotgun (WGS) entry which is preliminary data.</text>
</comment>
<dbReference type="Pfam" id="PF06985">
    <property type="entry name" value="HET"/>
    <property type="match status" value="1"/>
</dbReference>
<protein>
    <recommendedName>
        <fullName evidence="5">Heterokaryon incompatibility domain-containing protein</fullName>
    </recommendedName>
</protein>
<feature type="domain" description="Heterokaryon incompatibility" evidence="1">
    <location>
        <begin position="22"/>
        <end position="112"/>
    </location>
</feature>
<evidence type="ECO:0000259" key="2">
    <source>
        <dbReference type="Pfam" id="PF26640"/>
    </source>
</evidence>
<dbReference type="PANTHER" id="PTHR10622">
    <property type="entry name" value="HET DOMAIN-CONTAINING PROTEIN"/>
    <property type="match status" value="1"/>
</dbReference>
<dbReference type="Pfam" id="PF26640">
    <property type="entry name" value="DUF8212"/>
    <property type="match status" value="1"/>
</dbReference>
<dbReference type="PANTHER" id="PTHR10622:SF12">
    <property type="entry name" value="HET DOMAIN-CONTAINING PROTEIN"/>
    <property type="match status" value="1"/>
</dbReference>